<evidence type="ECO:0000313" key="8">
    <source>
        <dbReference type="EMBL" id="MEK0083383.1"/>
    </source>
</evidence>
<comment type="subunit">
    <text evidence="2 5">Homopentamer.</text>
</comment>
<dbReference type="Pfam" id="PF02465">
    <property type="entry name" value="FliD_N"/>
    <property type="match status" value="1"/>
</dbReference>
<dbReference type="InterPro" id="IPR010810">
    <property type="entry name" value="Flagellin_hook_IN_motif"/>
</dbReference>
<dbReference type="InterPro" id="IPR040026">
    <property type="entry name" value="FliD"/>
</dbReference>
<comment type="function">
    <text evidence="5">Required for morphogenesis and for the elongation of the flagellar filament by facilitating polymerization of the flagellin monomers at the tip of growing filament. Forms a capping structure, which prevents flagellin subunits (transported through the central channel of the flagellum) from leaking out without polymerization at the distal end.</text>
</comment>
<reference evidence="8 9" key="1">
    <citation type="submission" date="2024-01" db="EMBL/GenBank/DDBJ databases">
        <title>Multi-omics insights into the function and evolution of sodium benzoate biodegradation pathways in Benzoatithermus flavus gen. nov., sp. nov. from hot spring.</title>
        <authorList>
            <person name="Hu C.-J."/>
            <person name="Li W.-J."/>
        </authorList>
    </citation>
    <scope>NUCLEOTIDE SEQUENCE [LARGE SCALE GENOMIC DNA]</scope>
    <source>
        <strain evidence="8 9">SYSU G07066</strain>
    </source>
</reference>
<comment type="subcellular location">
    <subcellularLocation>
        <location evidence="5">Secreted</location>
    </subcellularLocation>
    <subcellularLocation>
        <location evidence="5">Bacterial flagellum</location>
    </subcellularLocation>
</comment>
<protein>
    <recommendedName>
        <fullName evidence="5">Flagellar hook-associated protein 2</fullName>
        <shortName evidence="5">HAP2</shortName>
    </recommendedName>
    <alternativeName>
        <fullName evidence="5">Flagellar cap protein</fullName>
    </alternativeName>
</protein>
<name>A0ABU8XQD4_9PROT</name>
<dbReference type="RefSeq" id="WP_418159234.1">
    <property type="nucleotide sequence ID" value="NZ_JBBLZC010000008.1"/>
</dbReference>
<keyword evidence="8" id="KW-0808">Transferase</keyword>
<organism evidence="8 9">
    <name type="scientific">Benzoatithermus flavus</name>
    <dbReference type="NCBI Taxonomy" id="3108223"/>
    <lineage>
        <taxon>Bacteria</taxon>
        <taxon>Pseudomonadati</taxon>
        <taxon>Pseudomonadota</taxon>
        <taxon>Alphaproteobacteria</taxon>
        <taxon>Geminicoccales</taxon>
        <taxon>Geminicoccaceae</taxon>
        <taxon>Benzoatithermus</taxon>
    </lineage>
</organism>
<keyword evidence="8" id="KW-0969">Cilium</keyword>
<gene>
    <name evidence="8" type="primary">fliD</name>
    <name evidence="8" type="ORF">U1T56_09480</name>
</gene>
<sequence>MPTGLNLGSLSTAGGVARLVGTSSQLDTEALVKAVYEAKRAPAVRLENSITRNEAKAAAFAELKGLLEKLQSSLDGLRNPPGTLGGESNLFEAKQAYLSSSTTTRPDTLVGLDIADRASVGTFALTVERLATAEKQATASVGGAGVTLADGWNAGSGFAGTLLIGLAGGPQQRIAVDGTMTLADLRAAINAKSVETGVTASIVKVSDTDCRLILTGTETGRAITLGSDPAGDDVLGRMGLSRLQAAQTSRIVVDGVTVERTGNTIDDLYEGVTLSLLKAEPGTTVTVGIEPDLASIKSGIRSFVDAYNAVRDFVAKQSAVDASGKVSEGAVLHGDSVLRSLSVDLAMLAGGSVVGLASGAPATLRDIGLGFDADNRLVIDGSRLDRKLLSDLDSVRGVLAFGFSASSPELRVLGRSNALTDTSFRLDIVDADADGVPESASIDGVAVDVTGGRIEGRAGTAYEGLELVWVGKGSTSIDVRISTGVADRLFNALDDALDELDGPIGHAIADLAATNEAYRKQIAAIDQRAEAMRARLVARYSAMETALSLAETMMRQVQAQMDAMTARN</sequence>
<dbReference type="PANTHER" id="PTHR30288">
    <property type="entry name" value="FLAGELLAR CAP/ASSEMBLY PROTEIN FLID"/>
    <property type="match status" value="1"/>
</dbReference>
<keyword evidence="3 5" id="KW-0175">Coiled coil</keyword>
<comment type="caution">
    <text evidence="8">The sequence shown here is derived from an EMBL/GenBank/DDBJ whole genome shotgun (WGS) entry which is preliminary data.</text>
</comment>
<dbReference type="InterPro" id="IPR010809">
    <property type="entry name" value="FliD_C"/>
</dbReference>
<dbReference type="EMBL" id="JBBLZC010000008">
    <property type="protein sequence ID" value="MEK0083383.1"/>
    <property type="molecule type" value="Genomic_DNA"/>
</dbReference>
<evidence type="ECO:0000256" key="1">
    <source>
        <dbReference type="ARBA" id="ARBA00009764"/>
    </source>
</evidence>
<keyword evidence="4 5" id="KW-0975">Bacterial flagellum</keyword>
<keyword evidence="5" id="KW-0964">Secreted</keyword>
<keyword evidence="8" id="KW-0282">Flagellum</keyword>
<keyword evidence="9" id="KW-1185">Reference proteome</keyword>
<feature type="domain" description="Flagellar hook-associated protein 2 N-terminal" evidence="6">
    <location>
        <begin position="24"/>
        <end position="133"/>
    </location>
</feature>
<evidence type="ECO:0000256" key="2">
    <source>
        <dbReference type="ARBA" id="ARBA00011255"/>
    </source>
</evidence>
<proteinExistence type="inferred from homology"/>
<keyword evidence="8" id="KW-0966">Cell projection</keyword>
<accession>A0ABU8XQD4</accession>
<dbReference type="PANTHER" id="PTHR30288:SF0">
    <property type="entry name" value="FLAGELLAR HOOK-ASSOCIATED PROTEIN 2"/>
    <property type="match status" value="1"/>
</dbReference>
<feature type="coiled-coil region" evidence="5">
    <location>
        <begin position="508"/>
        <end position="535"/>
    </location>
</feature>
<evidence type="ECO:0000313" key="9">
    <source>
        <dbReference type="Proteomes" id="UP001375743"/>
    </source>
</evidence>
<dbReference type="Proteomes" id="UP001375743">
    <property type="component" value="Unassembled WGS sequence"/>
</dbReference>
<evidence type="ECO:0000259" key="7">
    <source>
        <dbReference type="Pfam" id="PF07195"/>
    </source>
</evidence>
<keyword evidence="8" id="KW-0328">Glycosyltransferase</keyword>
<evidence type="ECO:0000256" key="3">
    <source>
        <dbReference type="ARBA" id="ARBA00023054"/>
    </source>
</evidence>
<evidence type="ECO:0000259" key="6">
    <source>
        <dbReference type="Pfam" id="PF02465"/>
    </source>
</evidence>
<comment type="similarity">
    <text evidence="1 5">Belongs to the FliD family.</text>
</comment>
<evidence type="ECO:0000256" key="5">
    <source>
        <dbReference type="RuleBase" id="RU362066"/>
    </source>
</evidence>
<dbReference type="InterPro" id="IPR003481">
    <property type="entry name" value="FliD_N"/>
</dbReference>
<feature type="domain" description="Flagellar hook-associated protein 2 C-terminal" evidence="7">
    <location>
        <begin position="246"/>
        <end position="548"/>
    </location>
</feature>
<dbReference type="GO" id="GO:0016757">
    <property type="term" value="F:glycosyltransferase activity"/>
    <property type="evidence" value="ECO:0007669"/>
    <property type="project" value="UniProtKB-KW"/>
</dbReference>
<evidence type="ECO:0000256" key="4">
    <source>
        <dbReference type="ARBA" id="ARBA00023143"/>
    </source>
</evidence>
<dbReference type="Pfam" id="PF07195">
    <property type="entry name" value="FliD_C"/>
    <property type="match status" value="1"/>
</dbReference>
<dbReference type="Pfam" id="PF07196">
    <property type="entry name" value="Flagellin_IN"/>
    <property type="match status" value="1"/>
</dbReference>